<dbReference type="AlphaFoldDB" id="A0A383EE09"/>
<evidence type="ECO:0000313" key="1">
    <source>
        <dbReference type="EMBL" id="SVE54971.1"/>
    </source>
</evidence>
<name>A0A383EE09_9ZZZZ</name>
<dbReference type="Gene3D" id="2.140.10.10">
    <property type="entry name" value="Quinoprotein alcohol dehydrogenase-like superfamily"/>
    <property type="match status" value="1"/>
</dbReference>
<proteinExistence type="predicted"/>
<gene>
    <name evidence="1" type="ORF">METZ01_LOCUS507825</name>
</gene>
<feature type="non-terminal residue" evidence="1">
    <location>
        <position position="231"/>
    </location>
</feature>
<dbReference type="EMBL" id="UINC01225072">
    <property type="protein sequence ID" value="SVE54971.1"/>
    <property type="molecule type" value="Genomic_DNA"/>
</dbReference>
<dbReference type="SUPFAM" id="SSF50998">
    <property type="entry name" value="Quinoprotein alcohol dehydrogenase-like"/>
    <property type="match status" value="1"/>
</dbReference>
<reference evidence="1" key="1">
    <citation type="submission" date="2018-05" db="EMBL/GenBank/DDBJ databases">
        <authorList>
            <person name="Lanie J.A."/>
            <person name="Ng W.-L."/>
            <person name="Kazmierczak K.M."/>
            <person name="Andrzejewski T.M."/>
            <person name="Davidsen T.M."/>
            <person name="Wayne K.J."/>
            <person name="Tettelin H."/>
            <person name="Glass J.I."/>
            <person name="Rusch D."/>
            <person name="Podicherti R."/>
            <person name="Tsui H.-C.T."/>
            <person name="Winkler M.E."/>
        </authorList>
    </citation>
    <scope>NUCLEOTIDE SEQUENCE</scope>
</reference>
<protein>
    <recommendedName>
        <fullName evidence="2">Glucose/Sorbosone dehydrogenase domain-containing protein</fullName>
    </recommendedName>
</protein>
<feature type="non-terminal residue" evidence="1">
    <location>
        <position position="1"/>
    </location>
</feature>
<accession>A0A383EE09</accession>
<evidence type="ECO:0008006" key="2">
    <source>
        <dbReference type="Google" id="ProtNLM"/>
    </source>
</evidence>
<dbReference type="InterPro" id="IPR011047">
    <property type="entry name" value="Quinoprotein_ADH-like_sf"/>
</dbReference>
<organism evidence="1">
    <name type="scientific">marine metagenome</name>
    <dbReference type="NCBI Taxonomy" id="408172"/>
    <lineage>
        <taxon>unclassified sequences</taxon>
        <taxon>metagenomes</taxon>
        <taxon>ecological metagenomes</taxon>
    </lineage>
</organism>
<sequence>ALAPATGALEWYYQFVPGETHDLDEVFESILIDRDGRRSLFKMGKLGILWELDRTTGAFVAAHDLGYQNVLDVDPQTGETTYRPEMIPRAGVELDFCPNFGGVRNWYSSAYHPKTRALYIPIHPTCVRGTFTELEQMVGNNYYANRGWQGRGSRVHPNSEGYPGHLIAMDIDSGEILWRHAMRTRPRAAALTTGGGLVLGSDTDRHLFIHDAASGTVLFQTRLPGSVQGFP</sequence>